<protein>
    <submittedName>
        <fullName evidence="1">Uncharacterized protein</fullName>
    </submittedName>
</protein>
<proteinExistence type="predicted"/>
<organism evidence="1 2">
    <name type="scientific">Populus alba</name>
    <name type="common">White poplar</name>
    <dbReference type="NCBI Taxonomy" id="43335"/>
    <lineage>
        <taxon>Eukaryota</taxon>
        <taxon>Viridiplantae</taxon>
        <taxon>Streptophyta</taxon>
        <taxon>Embryophyta</taxon>
        <taxon>Tracheophyta</taxon>
        <taxon>Spermatophyta</taxon>
        <taxon>Magnoliopsida</taxon>
        <taxon>eudicotyledons</taxon>
        <taxon>Gunneridae</taxon>
        <taxon>Pentapetalae</taxon>
        <taxon>rosids</taxon>
        <taxon>fabids</taxon>
        <taxon>Malpighiales</taxon>
        <taxon>Salicaceae</taxon>
        <taxon>Saliceae</taxon>
        <taxon>Populus</taxon>
    </lineage>
</organism>
<accession>A0ACC4AMP9</accession>
<reference evidence="1 2" key="1">
    <citation type="journal article" date="2024" name="Plant Biotechnol. J.">
        <title>Genome and CRISPR/Cas9 system of a widespread forest tree (Populus alba) in the world.</title>
        <authorList>
            <person name="Liu Y.J."/>
            <person name="Jiang P.F."/>
            <person name="Han X.M."/>
            <person name="Li X.Y."/>
            <person name="Wang H.M."/>
            <person name="Wang Y.J."/>
            <person name="Wang X.X."/>
            <person name="Zeng Q.Y."/>
        </authorList>
    </citation>
    <scope>NUCLEOTIDE SEQUENCE [LARGE SCALE GENOMIC DNA]</scope>
    <source>
        <strain evidence="2">cv. PAL-ZL1</strain>
    </source>
</reference>
<dbReference type="Proteomes" id="UP000309997">
    <property type="component" value="Unassembled WGS sequence"/>
</dbReference>
<evidence type="ECO:0000313" key="1">
    <source>
        <dbReference type="EMBL" id="KAL3567214.1"/>
    </source>
</evidence>
<feature type="non-terminal residue" evidence="1">
    <location>
        <position position="1"/>
    </location>
</feature>
<gene>
    <name evidence="1" type="ORF">D5086_032629</name>
</gene>
<evidence type="ECO:0000313" key="2">
    <source>
        <dbReference type="Proteomes" id="UP000309997"/>
    </source>
</evidence>
<comment type="caution">
    <text evidence="1">The sequence shown here is derived from an EMBL/GenBank/DDBJ whole genome shotgun (WGS) entry which is preliminary data.</text>
</comment>
<name>A0ACC4AMP9_POPAL</name>
<keyword evidence="2" id="KW-1185">Reference proteome</keyword>
<sequence>KNSDRAPGNISDGIPTVSVTNRKTNDEATVYPASKEEKGCLSAPLATILNGVRQPVGKASVDSRRSQQSLEQQPKQPVGLCSNILAITGSNRGDDTEDEASDTDSIHDPHSVEENQLLITAAAMHKAKAALEFLPLSFMAFNFYPCSRRCHANYSKVGATSPRFAAAASHISIFPLVLLPSDRALSPRFAAAFCFLRMGLVAQET</sequence>
<dbReference type="EMBL" id="RCHU02000018">
    <property type="protein sequence ID" value="KAL3567214.1"/>
    <property type="molecule type" value="Genomic_DNA"/>
</dbReference>